<proteinExistence type="predicted"/>
<keyword evidence="4" id="KW-1185">Reference proteome</keyword>
<sequence length="158" mass="17464">MIYHVIRFTPKPGLSQDQVDAALEKMREANRAMTPPVVRSAVGRDFGGEFEYAAVSVMEDLDAYEEMMNHPAHLEVDRIGLPLVDTFMSFDISDGMDPEVGERIAAIHRRRFESRPDIAELVSDIGEYTGSAAPGRHGTRRAPAAPESGRAGPGRLRR</sequence>
<evidence type="ECO:0000313" key="3">
    <source>
        <dbReference type="EMBL" id="MBE1877797.1"/>
    </source>
</evidence>
<accession>A0ABR9N2C6</accession>
<evidence type="ECO:0000259" key="2">
    <source>
        <dbReference type="PROSITE" id="PS51502"/>
    </source>
</evidence>
<comment type="caution">
    <text evidence="3">The sequence shown here is derived from an EMBL/GenBank/DDBJ whole genome shotgun (WGS) entry which is preliminary data.</text>
</comment>
<evidence type="ECO:0000256" key="1">
    <source>
        <dbReference type="SAM" id="MobiDB-lite"/>
    </source>
</evidence>
<dbReference type="Proteomes" id="UP000625527">
    <property type="component" value="Unassembled WGS sequence"/>
</dbReference>
<dbReference type="InterPro" id="IPR013097">
    <property type="entry name" value="Dabb"/>
</dbReference>
<organism evidence="3 4">
    <name type="scientific">Myceligenerans pegani</name>
    <dbReference type="NCBI Taxonomy" id="2776917"/>
    <lineage>
        <taxon>Bacteria</taxon>
        <taxon>Bacillati</taxon>
        <taxon>Actinomycetota</taxon>
        <taxon>Actinomycetes</taxon>
        <taxon>Micrococcales</taxon>
        <taxon>Promicromonosporaceae</taxon>
        <taxon>Myceligenerans</taxon>
    </lineage>
</organism>
<dbReference type="RefSeq" id="WP_192864341.1">
    <property type="nucleotide sequence ID" value="NZ_JADAQT010000105.1"/>
</dbReference>
<dbReference type="SMART" id="SM00886">
    <property type="entry name" value="Dabb"/>
    <property type="match status" value="1"/>
</dbReference>
<name>A0ABR9N2C6_9MICO</name>
<dbReference type="Pfam" id="PF07876">
    <property type="entry name" value="Dabb"/>
    <property type="match status" value="1"/>
</dbReference>
<gene>
    <name evidence="3" type="ORF">IHE71_19075</name>
</gene>
<dbReference type="SUPFAM" id="SSF54909">
    <property type="entry name" value="Dimeric alpha+beta barrel"/>
    <property type="match status" value="1"/>
</dbReference>
<feature type="region of interest" description="Disordered" evidence="1">
    <location>
        <begin position="129"/>
        <end position="158"/>
    </location>
</feature>
<feature type="domain" description="Stress-response A/B barrel" evidence="2">
    <location>
        <begin position="2"/>
        <end position="92"/>
    </location>
</feature>
<dbReference type="Gene3D" id="3.30.70.100">
    <property type="match status" value="1"/>
</dbReference>
<evidence type="ECO:0000313" key="4">
    <source>
        <dbReference type="Proteomes" id="UP000625527"/>
    </source>
</evidence>
<reference evidence="3 4" key="1">
    <citation type="submission" date="2020-10" db="EMBL/GenBank/DDBJ databases">
        <title>Myceligenerans pegani sp. nov., an endophytic actinomycete isolated from Peganum harmala L. in Xinjiang, China.</title>
        <authorList>
            <person name="Xin L."/>
        </authorList>
    </citation>
    <scope>NUCLEOTIDE SEQUENCE [LARGE SCALE GENOMIC DNA]</scope>
    <source>
        <strain evidence="3 4">TRM65318</strain>
    </source>
</reference>
<protein>
    <submittedName>
        <fullName evidence="3">Dabb family protein</fullName>
    </submittedName>
</protein>
<dbReference type="EMBL" id="JADAQT010000105">
    <property type="protein sequence ID" value="MBE1877797.1"/>
    <property type="molecule type" value="Genomic_DNA"/>
</dbReference>
<dbReference type="InterPro" id="IPR011008">
    <property type="entry name" value="Dimeric_a/b-barrel"/>
</dbReference>
<dbReference type="PROSITE" id="PS51502">
    <property type="entry name" value="S_R_A_B_BARREL"/>
    <property type="match status" value="1"/>
</dbReference>